<comment type="similarity">
    <text evidence="1">Belongs to the peptidase C1 family.</text>
</comment>
<dbReference type="EMBL" id="LAQT01000002">
    <property type="protein sequence ID" value="KPC54590.1"/>
    <property type="molecule type" value="Genomic_DNA"/>
</dbReference>
<dbReference type="CDD" id="cd02619">
    <property type="entry name" value="Peptidase_C1"/>
    <property type="match status" value="1"/>
</dbReference>
<dbReference type="GO" id="GO:0006508">
    <property type="term" value="P:proteolysis"/>
    <property type="evidence" value="ECO:0007669"/>
    <property type="project" value="UniProtKB-KW"/>
</dbReference>
<evidence type="ECO:0000259" key="2">
    <source>
        <dbReference type="SMART" id="SM00645"/>
    </source>
</evidence>
<dbReference type="Gene3D" id="3.90.70.10">
    <property type="entry name" value="Cysteine proteinases"/>
    <property type="match status" value="1"/>
</dbReference>
<protein>
    <submittedName>
        <fullName evidence="3">Papain family cysteine protease</fullName>
    </submittedName>
</protein>
<dbReference type="Proteomes" id="UP000037939">
    <property type="component" value="Unassembled WGS sequence"/>
</dbReference>
<dbReference type="OrthoDB" id="1491023at2"/>
<dbReference type="STRING" id="857265.WG78_03425"/>
<dbReference type="InterPro" id="IPR025660">
    <property type="entry name" value="Pept_his_AS"/>
</dbReference>
<evidence type="ECO:0000313" key="4">
    <source>
        <dbReference type="Proteomes" id="UP000037939"/>
    </source>
</evidence>
<reference evidence="3 4" key="1">
    <citation type="submission" date="2015-07" db="EMBL/GenBank/DDBJ databases">
        <title>Draft genome sequence of the Amantichitinum ursilacus IGB-41, a new chitin-degrading bacterium.</title>
        <authorList>
            <person name="Kirstahler P."/>
            <person name="Guenther M."/>
            <person name="Grumaz C."/>
            <person name="Rupp S."/>
            <person name="Zibek S."/>
            <person name="Sohn K."/>
        </authorList>
    </citation>
    <scope>NUCLEOTIDE SEQUENCE [LARGE SCALE GENOMIC DNA]</scope>
    <source>
        <strain evidence="3 4">IGB-41</strain>
    </source>
</reference>
<gene>
    <name evidence="3" type="ORF">WG78_03425</name>
</gene>
<sequence>MLKTARYGWIPDLPDHRDHFYAAPPSHLTALPASIDLRGQCPPVYDQGQLGSCTANGIAGAIQFDRKKQGASNDFVPSRLFIYYNERVIEHSVASDNGAQIRDGIKSVAKQGDCPETEWPYVVSKFADKPSAKCYTDALKYKAVQYQRVQQTLAQIKGCLAEGYPVVVGFTVYESFESDAVAKDGVVPMPTSSETVIGGHCVLLVGYDDADSTFWFRNSWGDAWGLQGYGKMPYAYMVDTSLSSDFWTIRTIAA</sequence>
<keyword evidence="3" id="KW-0645">Protease</keyword>
<feature type="domain" description="Peptidase C1A papain C-terminal" evidence="2">
    <location>
        <begin position="31"/>
        <end position="242"/>
    </location>
</feature>
<dbReference type="InterPro" id="IPR000668">
    <property type="entry name" value="Peptidase_C1A_C"/>
</dbReference>
<dbReference type="SMART" id="SM00645">
    <property type="entry name" value="Pept_C1"/>
    <property type="match status" value="1"/>
</dbReference>
<dbReference type="RefSeq" id="WP_053936375.1">
    <property type="nucleotide sequence ID" value="NZ_LAQT01000002.1"/>
</dbReference>
<proteinExistence type="inferred from homology"/>
<keyword evidence="4" id="KW-1185">Reference proteome</keyword>
<dbReference type="PANTHER" id="PTHR12411">
    <property type="entry name" value="CYSTEINE PROTEASE FAMILY C1-RELATED"/>
    <property type="match status" value="1"/>
</dbReference>
<accession>A0A0N0GQD7</accession>
<dbReference type="InterPro" id="IPR013128">
    <property type="entry name" value="Peptidase_C1A"/>
</dbReference>
<keyword evidence="3" id="KW-0378">Hydrolase</keyword>
<dbReference type="InterPro" id="IPR038765">
    <property type="entry name" value="Papain-like_cys_pep_sf"/>
</dbReference>
<dbReference type="AlphaFoldDB" id="A0A0N0GQD7"/>
<dbReference type="Pfam" id="PF00112">
    <property type="entry name" value="Peptidase_C1"/>
    <property type="match status" value="1"/>
</dbReference>
<evidence type="ECO:0000313" key="3">
    <source>
        <dbReference type="EMBL" id="KPC54590.1"/>
    </source>
</evidence>
<dbReference type="PROSITE" id="PS00639">
    <property type="entry name" value="THIOL_PROTEASE_HIS"/>
    <property type="match status" value="1"/>
</dbReference>
<comment type="caution">
    <text evidence="3">The sequence shown here is derived from an EMBL/GenBank/DDBJ whole genome shotgun (WGS) entry which is preliminary data.</text>
</comment>
<organism evidence="3 4">
    <name type="scientific">Amantichitinum ursilacus</name>
    <dbReference type="NCBI Taxonomy" id="857265"/>
    <lineage>
        <taxon>Bacteria</taxon>
        <taxon>Pseudomonadati</taxon>
        <taxon>Pseudomonadota</taxon>
        <taxon>Betaproteobacteria</taxon>
        <taxon>Neisseriales</taxon>
        <taxon>Chitinibacteraceae</taxon>
        <taxon>Amantichitinum</taxon>
    </lineage>
</organism>
<dbReference type="SUPFAM" id="SSF54001">
    <property type="entry name" value="Cysteine proteinases"/>
    <property type="match status" value="1"/>
</dbReference>
<dbReference type="GO" id="GO:0008234">
    <property type="term" value="F:cysteine-type peptidase activity"/>
    <property type="evidence" value="ECO:0007669"/>
    <property type="project" value="InterPro"/>
</dbReference>
<evidence type="ECO:0000256" key="1">
    <source>
        <dbReference type="ARBA" id="ARBA00008455"/>
    </source>
</evidence>
<name>A0A0N0GQD7_9NEIS</name>
<dbReference type="PATRIC" id="fig|857265.3.peg.699"/>